<dbReference type="EMBL" id="JBBNGS010000002">
    <property type="protein sequence ID" value="MEQ2637033.1"/>
    <property type="molecule type" value="Genomic_DNA"/>
</dbReference>
<evidence type="ECO:0000313" key="2">
    <source>
        <dbReference type="EMBL" id="MEQ2637033.1"/>
    </source>
</evidence>
<dbReference type="Proteomes" id="UP001478817">
    <property type="component" value="Unassembled WGS sequence"/>
</dbReference>
<evidence type="ECO:0000313" key="3">
    <source>
        <dbReference type="Proteomes" id="UP001478817"/>
    </source>
</evidence>
<dbReference type="RefSeq" id="WP_349181397.1">
    <property type="nucleotide sequence ID" value="NZ_JBBNGS010000002.1"/>
</dbReference>
<sequence length="138" mass="15314">MKTSDERKDKPEALSWHGSIPAPRDAEGREIPLDTKVMYDSLGNEYEVLAWSYLPNSGGWSMSIPHSKTKYVPESLRLAKPDSWESLEEDVMKNPCEYFGLPDEGCDVCPGKDSGCLNAYASDVVRRAKALAGVSDRD</sequence>
<reference evidence="2 3" key="1">
    <citation type="submission" date="2024-04" db="EMBL/GenBank/DDBJ databases">
        <title>Human intestinal bacterial collection.</title>
        <authorList>
            <person name="Pauvert C."/>
            <person name="Hitch T.C.A."/>
            <person name="Clavel T."/>
        </authorList>
    </citation>
    <scope>NUCLEOTIDE SEQUENCE [LARGE SCALE GENOMIC DNA]</scope>
    <source>
        <strain evidence="2 3">CLA-AA-H197</strain>
    </source>
</reference>
<proteinExistence type="predicted"/>
<feature type="compositionally biased region" description="Basic and acidic residues" evidence="1">
    <location>
        <begin position="1"/>
        <end position="12"/>
    </location>
</feature>
<feature type="region of interest" description="Disordered" evidence="1">
    <location>
        <begin position="1"/>
        <end position="28"/>
    </location>
</feature>
<organism evidence="2 3">
    <name type="scientific">Paratractidigestivibacter faecalis</name>
    <dbReference type="NCBI Taxonomy" id="2292441"/>
    <lineage>
        <taxon>Bacteria</taxon>
        <taxon>Bacillati</taxon>
        <taxon>Actinomycetota</taxon>
        <taxon>Coriobacteriia</taxon>
        <taxon>Coriobacteriales</taxon>
        <taxon>Atopobiaceae</taxon>
        <taxon>Paratractidigestivibacter</taxon>
    </lineage>
</organism>
<keyword evidence="3" id="KW-1185">Reference proteome</keyword>
<comment type="caution">
    <text evidence="2">The sequence shown here is derived from an EMBL/GenBank/DDBJ whole genome shotgun (WGS) entry which is preliminary data.</text>
</comment>
<accession>A0ABV1IDQ9</accession>
<protein>
    <submittedName>
        <fullName evidence="2">Uncharacterized protein</fullName>
    </submittedName>
</protein>
<name>A0ABV1IDQ9_9ACTN</name>
<evidence type="ECO:0000256" key="1">
    <source>
        <dbReference type="SAM" id="MobiDB-lite"/>
    </source>
</evidence>
<gene>
    <name evidence="2" type="ORF">AAAT05_01520</name>
</gene>